<comment type="function">
    <text evidence="14">Component of a nucleolar small nuclear ribonucleoprotein particle (snoRNP) thought to participate in the processing and modification of pre-ribosomal RNA (pre-rRNA). Part of the small subunit (SSU) processome, first precursor of the small eukaryotic ribosomal subunit. During the assembly of the SSU processome in the nucleolus, many ribosome biogenesis factors, an RNA chaperone and ribosomal proteins associate with the nascent pre-rRNA and work in concert to generate RNA folding, modifications, rearrangements and cleavage as well as targeted degradation of pre-ribosomal RNA by the RNA exosome.</text>
</comment>
<keyword evidence="10" id="KW-0694">RNA-binding</keyword>
<evidence type="ECO:0000256" key="12">
    <source>
        <dbReference type="ARBA" id="ARBA00023242"/>
    </source>
</evidence>
<keyword evidence="5" id="KW-0698">rRNA processing</keyword>
<feature type="repeat" description="WD" evidence="19">
    <location>
        <begin position="205"/>
        <end position="246"/>
    </location>
</feature>
<accession>A0A8B9TYZ8</accession>
<keyword evidence="6" id="KW-0597">Phosphoprotein</keyword>
<dbReference type="GO" id="GO:0032040">
    <property type="term" value="C:small-subunit processome"/>
    <property type="evidence" value="ECO:0007669"/>
    <property type="project" value="TreeGrafter"/>
</dbReference>
<comment type="subunit">
    <text evidence="15">Interacts specifically with the U3 small nucleolar RNA (U3 snoRNA). Binds a sub-fragment of the U3 snoRNA surrounding the B/C motif (3UBC). This association with the U3BC RNA is dependent on the binding of a protein called 15.5K to the box B/C motif. The association of the protein with the U3BC RNA was found to be also dependent on a conserved RNA structure that flanks the box B/C motif. Part of the small subunit (SSU) processome, composed of more than 70 proteins and the RNA chaperone small nucleolar RNA (snoRNA) U3.</text>
</comment>
<feature type="repeat" description="WD" evidence="19">
    <location>
        <begin position="330"/>
        <end position="370"/>
    </location>
</feature>
<keyword evidence="11" id="KW-0007">Acetylation</keyword>
<dbReference type="PRINTS" id="PR00320">
    <property type="entry name" value="GPROTEINBRPT"/>
</dbReference>
<feature type="compositionally biased region" description="Low complexity" evidence="20">
    <location>
        <begin position="1"/>
        <end position="13"/>
    </location>
</feature>
<evidence type="ECO:0000256" key="7">
    <source>
        <dbReference type="ARBA" id="ARBA00022574"/>
    </source>
</evidence>
<dbReference type="InterPro" id="IPR036322">
    <property type="entry name" value="WD40_repeat_dom_sf"/>
</dbReference>
<evidence type="ECO:0000256" key="4">
    <source>
        <dbReference type="ARBA" id="ARBA00022499"/>
    </source>
</evidence>
<evidence type="ECO:0000256" key="6">
    <source>
        <dbReference type="ARBA" id="ARBA00022553"/>
    </source>
</evidence>
<evidence type="ECO:0000313" key="21">
    <source>
        <dbReference type="Ensembl" id="ENSAZOP00000000252.1"/>
    </source>
</evidence>
<proteinExistence type="inferred from homology"/>
<feature type="repeat" description="WD" evidence="19">
    <location>
        <begin position="153"/>
        <end position="194"/>
    </location>
</feature>
<reference evidence="21" key="2">
    <citation type="submission" date="2025-09" db="UniProtKB">
        <authorList>
            <consortium name="Ensembl"/>
        </authorList>
    </citation>
    <scope>IDENTIFICATION</scope>
</reference>
<keyword evidence="22" id="KW-1185">Reference proteome</keyword>
<comment type="subcellular location">
    <subcellularLocation>
        <location evidence="1">Nucleus</location>
        <location evidence="1">Nucleolus</location>
    </subcellularLocation>
</comment>
<reference evidence="21" key="1">
    <citation type="submission" date="2025-08" db="UniProtKB">
        <authorList>
            <consortium name="Ensembl"/>
        </authorList>
    </citation>
    <scope>IDENTIFICATION</scope>
</reference>
<dbReference type="SUPFAM" id="SSF50978">
    <property type="entry name" value="WD40 repeat-like"/>
    <property type="match status" value="1"/>
</dbReference>
<feature type="region of interest" description="Disordered" evidence="20">
    <location>
        <begin position="1"/>
        <end position="84"/>
    </location>
</feature>
<dbReference type="Ensembl" id="ENSAZOT00000000267.1">
    <property type="protein sequence ID" value="ENSAZOP00000000252.1"/>
    <property type="gene ID" value="ENSAZOG00000000184.1"/>
</dbReference>
<evidence type="ECO:0000256" key="8">
    <source>
        <dbReference type="ARBA" id="ARBA00022737"/>
    </source>
</evidence>
<keyword evidence="12" id="KW-0539">Nucleus</keyword>
<evidence type="ECO:0000256" key="17">
    <source>
        <dbReference type="ARBA" id="ARBA00076054"/>
    </source>
</evidence>
<evidence type="ECO:0000313" key="22">
    <source>
        <dbReference type="Proteomes" id="UP000694549"/>
    </source>
</evidence>
<keyword evidence="8" id="KW-0677">Repeat</keyword>
<dbReference type="InterPro" id="IPR020472">
    <property type="entry name" value="WD40_PAC1"/>
</dbReference>
<keyword evidence="9" id="KW-0832">Ubl conjugation</keyword>
<protein>
    <recommendedName>
        <fullName evidence="16">U3 small nucleolar RNA-interacting protein 2</fullName>
    </recommendedName>
    <alternativeName>
        <fullName evidence="18">RRP9 homolog</fullName>
    </alternativeName>
    <alternativeName>
        <fullName evidence="17">U3 small nucleolar ribonucleoprotein-associated 55 kDa protein</fullName>
    </alternativeName>
</protein>
<dbReference type="GO" id="GO:0034511">
    <property type="term" value="F:U3 snoRNA binding"/>
    <property type="evidence" value="ECO:0007669"/>
    <property type="project" value="InterPro"/>
</dbReference>
<organism evidence="21 22">
    <name type="scientific">Anas zonorhyncha</name>
    <name type="common">Eastern spot-billed duck</name>
    <dbReference type="NCBI Taxonomy" id="75864"/>
    <lineage>
        <taxon>Eukaryota</taxon>
        <taxon>Metazoa</taxon>
        <taxon>Chordata</taxon>
        <taxon>Craniata</taxon>
        <taxon>Vertebrata</taxon>
        <taxon>Euteleostomi</taxon>
        <taxon>Archelosauria</taxon>
        <taxon>Archosauria</taxon>
        <taxon>Dinosauria</taxon>
        <taxon>Saurischia</taxon>
        <taxon>Theropoda</taxon>
        <taxon>Coelurosauria</taxon>
        <taxon>Aves</taxon>
        <taxon>Neognathae</taxon>
        <taxon>Galloanserae</taxon>
        <taxon>Anseriformes</taxon>
        <taxon>Anatidae</taxon>
        <taxon>Anatinae</taxon>
        <taxon>Anas</taxon>
    </lineage>
</organism>
<feature type="compositionally biased region" description="Low complexity" evidence="20">
    <location>
        <begin position="49"/>
        <end position="60"/>
    </location>
</feature>
<evidence type="ECO:0000256" key="20">
    <source>
        <dbReference type="SAM" id="MobiDB-lite"/>
    </source>
</evidence>
<evidence type="ECO:0000256" key="2">
    <source>
        <dbReference type="ARBA" id="ARBA00006777"/>
    </source>
</evidence>
<sequence length="538" mass="59459">MAAAGRKGQGAAAGRRRRPRGAGSGGKPRPAPARPRDEEVSSDSEAESLAEGQQQQQQQQQRRRRREEEEEEEEEEVEETPQEKKLRLAKLYLEQLRQHEEEQAEEEEEENAAFFRDPVGERLKEDVLEQKGRLQRLVAKEVQPPDPLSIRVLRGHQQPITCLVISPDDKFIFSAAKDGSIIKWEVESGKRLYVMPGGKKGTGQHMGHTAQVLCMAISSDGKYLVTGDRNKLILVWEAATCKRLHTFTGHRDAVSGLSFQKGTHQLYSASHDRSVKVWNVAENAYVETLFGHQDVITGLDSLSRECCVTSGGRDGTVRVWKIPEESQLIFYGHQGSIDCIQLINEEHMVSGADDGSVALWGLTKKKPLALVRQSHGTQGENDLQQPYWVSAVAALRNSDLVATGSHSGSVKLWKCGEGFRKLEPLCDIPLVWGGEIPQWWEAWDDCGAVVLMPVLLSLGWLHQQPEVFSNGRLPGGWRWAGAPVLSPCPIFQNLDPALPLPAPQLEQERCGVLIPVSSAGWAGGGEPKKPRTASASSP</sequence>
<dbReference type="InterPro" id="IPR015943">
    <property type="entry name" value="WD40/YVTN_repeat-like_dom_sf"/>
</dbReference>
<dbReference type="PROSITE" id="PS50294">
    <property type="entry name" value="WD_REPEATS_REGION"/>
    <property type="match status" value="4"/>
</dbReference>
<evidence type="ECO:0000256" key="19">
    <source>
        <dbReference type="PROSITE-ProRule" id="PRU00221"/>
    </source>
</evidence>
<evidence type="ECO:0000256" key="15">
    <source>
        <dbReference type="ARBA" id="ARBA00065513"/>
    </source>
</evidence>
<dbReference type="InterPro" id="IPR001680">
    <property type="entry name" value="WD40_rpt"/>
</dbReference>
<name>A0A8B9TYZ8_9AVES</name>
<keyword evidence="7 19" id="KW-0853">WD repeat</keyword>
<evidence type="ECO:0000256" key="16">
    <source>
        <dbReference type="ARBA" id="ARBA00074377"/>
    </source>
</evidence>
<evidence type="ECO:0000256" key="13">
    <source>
        <dbReference type="ARBA" id="ARBA00023274"/>
    </source>
</evidence>
<keyword evidence="13" id="KW-0687">Ribonucleoprotein</keyword>
<evidence type="ECO:0000256" key="9">
    <source>
        <dbReference type="ARBA" id="ARBA00022843"/>
    </source>
</evidence>
<evidence type="ECO:0000256" key="11">
    <source>
        <dbReference type="ARBA" id="ARBA00022990"/>
    </source>
</evidence>
<dbReference type="PROSITE" id="PS50082">
    <property type="entry name" value="WD_REPEATS_2"/>
    <property type="match status" value="5"/>
</dbReference>
<feature type="repeat" description="WD" evidence="19">
    <location>
        <begin position="289"/>
        <end position="330"/>
    </location>
</feature>
<dbReference type="SMART" id="SM00320">
    <property type="entry name" value="WD40"/>
    <property type="match status" value="6"/>
</dbReference>
<feature type="compositionally biased region" description="Acidic residues" evidence="20">
    <location>
        <begin position="68"/>
        <end position="80"/>
    </location>
</feature>
<dbReference type="Proteomes" id="UP000694549">
    <property type="component" value="Unplaced"/>
</dbReference>
<comment type="similarity">
    <text evidence="2">Belongs to the WD repeat RRP9 family.</text>
</comment>
<evidence type="ECO:0000256" key="18">
    <source>
        <dbReference type="ARBA" id="ARBA00077445"/>
    </source>
</evidence>
<dbReference type="InterPro" id="IPR039241">
    <property type="entry name" value="Rrp9-like"/>
</dbReference>
<dbReference type="InterPro" id="IPR019775">
    <property type="entry name" value="WD40_repeat_CS"/>
</dbReference>
<dbReference type="PROSITE" id="PS00678">
    <property type="entry name" value="WD_REPEATS_1"/>
    <property type="match status" value="1"/>
</dbReference>
<dbReference type="AlphaFoldDB" id="A0A8B9TYZ8"/>
<evidence type="ECO:0000256" key="5">
    <source>
        <dbReference type="ARBA" id="ARBA00022552"/>
    </source>
</evidence>
<dbReference type="GO" id="GO:0006364">
    <property type="term" value="P:rRNA processing"/>
    <property type="evidence" value="ECO:0007669"/>
    <property type="project" value="UniProtKB-KW"/>
</dbReference>
<dbReference type="Pfam" id="PF00400">
    <property type="entry name" value="WD40"/>
    <property type="match status" value="6"/>
</dbReference>
<dbReference type="PANTHER" id="PTHR19865:SF0">
    <property type="entry name" value="U3 SMALL NUCLEOLAR RNA-INTERACTING PROTEIN 2"/>
    <property type="match status" value="1"/>
</dbReference>
<evidence type="ECO:0000256" key="10">
    <source>
        <dbReference type="ARBA" id="ARBA00022884"/>
    </source>
</evidence>
<keyword evidence="4" id="KW-1017">Isopeptide bond</keyword>
<feature type="repeat" description="WD" evidence="19">
    <location>
        <begin position="247"/>
        <end position="288"/>
    </location>
</feature>
<evidence type="ECO:0000256" key="14">
    <source>
        <dbReference type="ARBA" id="ARBA00055322"/>
    </source>
</evidence>
<evidence type="ECO:0000256" key="3">
    <source>
        <dbReference type="ARBA" id="ARBA00022481"/>
    </source>
</evidence>
<keyword evidence="3" id="KW-0488">Methylation</keyword>
<dbReference type="FunFam" id="2.130.10.10:FF:000143">
    <property type="entry name" value="U3 small nucleolar RNA-interacting protein 2 isoform X2"/>
    <property type="match status" value="1"/>
</dbReference>
<dbReference type="Gene3D" id="2.130.10.10">
    <property type="entry name" value="YVTN repeat-like/Quinoprotein amine dehydrogenase"/>
    <property type="match status" value="1"/>
</dbReference>
<dbReference type="PANTHER" id="PTHR19865">
    <property type="entry name" value="U3 SMALL NUCLEOLAR RNA INTERACTING PROTEIN 2"/>
    <property type="match status" value="1"/>
</dbReference>
<evidence type="ECO:0000256" key="1">
    <source>
        <dbReference type="ARBA" id="ARBA00004604"/>
    </source>
</evidence>
<dbReference type="CDD" id="cd00200">
    <property type="entry name" value="WD40"/>
    <property type="match status" value="1"/>
</dbReference>